<feature type="signal peptide" evidence="1">
    <location>
        <begin position="1"/>
        <end position="27"/>
    </location>
</feature>
<evidence type="ECO:0000256" key="1">
    <source>
        <dbReference type="SAM" id="SignalP"/>
    </source>
</evidence>
<dbReference type="AlphaFoldDB" id="A0A917WZT6"/>
<evidence type="ECO:0008006" key="4">
    <source>
        <dbReference type="Google" id="ProtNLM"/>
    </source>
</evidence>
<name>A0A917WZT6_9ACTN</name>
<gene>
    <name evidence="2" type="ORF">GCM10007977_052050</name>
</gene>
<sequence>MRTLKRALVMLVTALTAVTVAPVAAHAYLPPAKHLTTQYLIAHPTSGNQQTCTSIGIDLAAGTYTVDGYFEHKQLTESPEIIYTLDLAAGRYTWEDCLVPRDLYYDHRFTLTRNANPSAPVIRTNSLYGVIWEDGIWVWGSVLTPLF</sequence>
<keyword evidence="1" id="KW-0732">Signal</keyword>
<reference evidence="2" key="1">
    <citation type="journal article" date="2014" name="Int. J. Syst. Evol. Microbiol.">
        <title>Complete genome sequence of Corynebacterium casei LMG S-19264T (=DSM 44701T), isolated from a smear-ripened cheese.</title>
        <authorList>
            <consortium name="US DOE Joint Genome Institute (JGI-PGF)"/>
            <person name="Walter F."/>
            <person name="Albersmeier A."/>
            <person name="Kalinowski J."/>
            <person name="Ruckert C."/>
        </authorList>
    </citation>
    <scope>NUCLEOTIDE SEQUENCE</scope>
    <source>
        <strain evidence="2">JCM 19831</strain>
    </source>
</reference>
<keyword evidence="3" id="KW-1185">Reference proteome</keyword>
<reference evidence="2" key="2">
    <citation type="submission" date="2020-09" db="EMBL/GenBank/DDBJ databases">
        <authorList>
            <person name="Sun Q."/>
            <person name="Ohkuma M."/>
        </authorList>
    </citation>
    <scope>NUCLEOTIDE SEQUENCE</scope>
    <source>
        <strain evidence="2">JCM 19831</strain>
    </source>
</reference>
<dbReference type="Proteomes" id="UP000642070">
    <property type="component" value="Unassembled WGS sequence"/>
</dbReference>
<evidence type="ECO:0000313" key="3">
    <source>
        <dbReference type="Proteomes" id="UP000642070"/>
    </source>
</evidence>
<protein>
    <recommendedName>
        <fullName evidence="4">Secreted protein</fullName>
    </recommendedName>
</protein>
<feature type="chain" id="PRO_5038985661" description="Secreted protein" evidence="1">
    <location>
        <begin position="28"/>
        <end position="147"/>
    </location>
</feature>
<evidence type="ECO:0000313" key="2">
    <source>
        <dbReference type="EMBL" id="GGM44032.1"/>
    </source>
</evidence>
<accession>A0A917WZT6</accession>
<organism evidence="2 3">
    <name type="scientific">Dactylosporangium sucinum</name>
    <dbReference type="NCBI Taxonomy" id="1424081"/>
    <lineage>
        <taxon>Bacteria</taxon>
        <taxon>Bacillati</taxon>
        <taxon>Actinomycetota</taxon>
        <taxon>Actinomycetes</taxon>
        <taxon>Micromonosporales</taxon>
        <taxon>Micromonosporaceae</taxon>
        <taxon>Dactylosporangium</taxon>
    </lineage>
</organism>
<comment type="caution">
    <text evidence="2">The sequence shown here is derived from an EMBL/GenBank/DDBJ whole genome shotgun (WGS) entry which is preliminary data.</text>
</comment>
<proteinExistence type="predicted"/>
<dbReference type="EMBL" id="BMPI01000026">
    <property type="protein sequence ID" value="GGM44032.1"/>
    <property type="molecule type" value="Genomic_DNA"/>
</dbReference>